<dbReference type="GO" id="GO:0008270">
    <property type="term" value="F:zinc ion binding"/>
    <property type="evidence" value="ECO:0007669"/>
    <property type="project" value="InterPro"/>
</dbReference>
<dbReference type="SMART" id="SM00906">
    <property type="entry name" value="Fungal_trans"/>
    <property type="match status" value="1"/>
</dbReference>
<evidence type="ECO:0000259" key="3">
    <source>
        <dbReference type="SMART" id="SM00906"/>
    </source>
</evidence>
<reference evidence="4" key="1">
    <citation type="submission" date="2020-10" db="EMBL/GenBank/DDBJ databases">
        <authorList>
            <person name="Palmer J.M."/>
        </authorList>
    </citation>
    <scope>NUCLEOTIDE SEQUENCE</scope>
    <source>
        <strain evidence="4">UCD 2041</strain>
    </source>
</reference>
<evidence type="ECO:0000256" key="2">
    <source>
        <dbReference type="ARBA" id="ARBA00023242"/>
    </source>
</evidence>
<dbReference type="EMBL" id="CP063132">
    <property type="protein sequence ID" value="QOU18534.1"/>
    <property type="molecule type" value="Genomic_DNA"/>
</dbReference>
<reference evidence="4" key="2">
    <citation type="journal article" name="BMC Genomics">
        <title>New genome assemblies reveal patterns of domestication and adaptation across Brettanomyces (Dekkera) species.</title>
        <authorList>
            <person name="Roach M.J."/>
            <person name="Borneman A.R."/>
        </authorList>
    </citation>
    <scope>NUCLEOTIDE SEQUENCE</scope>
    <source>
        <strain evidence="4">UCD 2041</strain>
    </source>
</reference>
<keyword evidence="1" id="KW-0479">Metal-binding</keyword>
<sequence>MPRKIKHVSDSKRKRAIFSCDWCKLRKRACCRFKNGTRVFDGNTPCTECVKGKRNCITTIKRRARNHGQNSDLKYHLECLQRIVKAMFPETDPNNIDDLRSMAKALFVSLPDTDTGININDSIFKRQSTNSTKAHINFRGGSNVFNALLQLGDNNKGKDDILRFENHGLNSAIGSAEVPNLRKYLMINLIPQSEAEKYTEVFFKKVHSSYFIFNEERFRSRMDIYFRDYPVLASNNYEQFTSEEICTMYLVWILGRNTLLSMGAPNENINVVADTIIARYLRVINLCLSDFVFSKSIDSVRMLYLAALYHDTLKNRETCWLLLSNCCLKCISMGFHRNQCIQKLDPDLQEEIRIVWWSSFRLQVNNSAILGKLPVFSLQDVNLDLPKLDCVEDPLFKASYFKSVSLLKVMYSVLKNREYLLSSNDPWSKENIGTVMKLQRSLIHWKETCDINLQNYKTNPPKRYCIKMHLQFHYVSMSLSLPYLLEVSIKMKGHMNNKTAFLTPMCYGLSSAVELTNVLQFSVESHLINGLLYYDLFYAYNALMVLLLGYTLTKEKSSDENSQNYSLVLYTLEKTFSIDSLSILKAIETIRSVNQKYGDKAVGVMKESSKKIKLLLKHFKLDNSNNEVTIYRKKELDGTPSDTNSIIAGAPNFQSIFQSSENFQDIMNYYFSYNSPSEWTNVL</sequence>
<dbReference type="InterPro" id="IPR007219">
    <property type="entry name" value="XnlR_reg_dom"/>
</dbReference>
<feature type="domain" description="Xylanolytic transcriptional activator regulatory" evidence="3">
    <location>
        <begin position="319"/>
        <end position="392"/>
    </location>
</feature>
<name>A0A871R1Q8_DEKBR</name>
<protein>
    <recommendedName>
        <fullName evidence="3">Xylanolytic transcriptional activator regulatory domain-containing protein</fullName>
    </recommendedName>
</protein>
<evidence type="ECO:0000313" key="5">
    <source>
        <dbReference type="Proteomes" id="UP000663131"/>
    </source>
</evidence>
<dbReference type="Proteomes" id="UP000663131">
    <property type="component" value="Chromosome 4"/>
</dbReference>
<dbReference type="GO" id="GO:0003677">
    <property type="term" value="F:DNA binding"/>
    <property type="evidence" value="ECO:0007669"/>
    <property type="project" value="InterPro"/>
</dbReference>
<dbReference type="GO" id="GO:0000981">
    <property type="term" value="F:DNA-binding transcription factor activity, RNA polymerase II-specific"/>
    <property type="evidence" value="ECO:0007669"/>
    <property type="project" value="InterPro"/>
</dbReference>
<proteinExistence type="predicted"/>
<dbReference type="AlphaFoldDB" id="A0A871R1Q8"/>
<keyword evidence="2" id="KW-0539">Nucleus</keyword>
<accession>A0A871R1Q8</accession>
<dbReference type="Gene3D" id="4.10.240.10">
    <property type="entry name" value="Zn(2)-C6 fungal-type DNA-binding domain"/>
    <property type="match status" value="1"/>
</dbReference>
<dbReference type="CDD" id="cd12148">
    <property type="entry name" value="fungal_TF_MHR"/>
    <property type="match status" value="1"/>
</dbReference>
<dbReference type="PANTHER" id="PTHR46910">
    <property type="entry name" value="TRANSCRIPTION FACTOR PDR1"/>
    <property type="match status" value="1"/>
</dbReference>
<evidence type="ECO:0000313" key="4">
    <source>
        <dbReference type="EMBL" id="QOU18534.1"/>
    </source>
</evidence>
<dbReference type="InterPro" id="IPR050987">
    <property type="entry name" value="AtrR-like"/>
</dbReference>
<dbReference type="Pfam" id="PF04082">
    <property type="entry name" value="Fungal_trans"/>
    <property type="match status" value="1"/>
</dbReference>
<dbReference type="CDD" id="cd00067">
    <property type="entry name" value="GAL4"/>
    <property type="match status" value="1"/>
</dbReference>
<gene>
    <name evidence="4" type="ORF">BRETT_001597</name>
</gene>
<dbReference type="OrthoDB" id="3364175at2759"/>
<organism evidence="4 5">
    <name type="scientific">Dekkera bruxellensis</name>
    <name type="common">Brettanomyces custersii</name>
    <dbReference type="NCBI Taxonomy" id="5007"/>
    <lineage>
        <taxon>Eukaryota</taxon>
        <taxon>Fungi</taxon>
        <taxon>Dikarya</taxon>
        <taxon>Ascomycota</taxon>
        <taxon>Saccharomycotina</taxon>
        <taxon>Pichiomycetes</taxon>
        <taxon>Pichiales</taxon>
        <taxon>Pichiaceae</taxon>
        <taxon>Brettanomyces</taxon>
    </lineage>
</organism>
<dbReference type="PANTHER" id="PTHR46910:SF23">
    <property type="entry name" value="THIAMINE REPRESSIBLE GENES REGULATORY PROTEIN THI1"/>
    <property type="match status" value="1"/>
</dbReference>
<evidence type="ECO:0000256" key="1">
    <source>
        <dbReference type="ARBA" id="ARBA00022723"/>
    </source>
</evidence>
<dbReference type="RefSeq" id="XP_041135027.1">
    <property type="nucleotide sequence ID" value="XM_041280144.1"/>
</dbReference>
<dbReference type="InterPro" id="IPR036864">
    <property type="entry name" value="Zn2-C6_fun-type_DNA-bd_sf"/>
</dbReference>
<dbReference type="KEGG" id="bbrx:BRETT_001597"/>
<dbReference type="GO" id="GO:0006351">
    <property type="term" value="P:DNA-templated transcription"/>
    <property type="evidence" value="ECO:0007669"/>
    <property type="project" value="InterPro"/>
</dbReference>
<dbReference type="GeneID" id="64573521"/>
<dbReference type="SUPFAM" id="SSF57701">
    <property type="entry name" value="Zn2/Cys6 DNA-binding domain"/>
    <property type="match status" value="1"/>
</dbReference>
<dbReference type="InterPro" id="IPR001138">
    <property type="entry name" value="Zn2Cys6_DnaBD"/>
</dbReference>